<dbReference type="Pfam" id="PF03435">
    <property type="entry name" value="Sacchrp_dh_NADP"/>
    <property type="match status" value="1"/>
</dbReference>
<accession>A0A402AT89</accession>
<dbReference type="OrthoDB" id="1910498at2"/>
<dbReference type="Pfam" id="PF16653">
    <property type="entry name" value="Sacchrp_dh_C"/>
    <property type="match status" value="1"/>
</dbReference>
<organism evidence="3 4">
    <name type="scientific">Dictyobacter kobayashii</name>
    <dbReference type="NCBI Taxonomy" id="2014872"/>
    <lineage>
        <taxon>Bacteria</taxon>
        <taxon>Bacillati</taxon>
        <taxon>Chloroflexota</taxon>
        <taxon>Ktedonobacteria</taxon>
        <taxon>Ktedonobacterales</taxon>
        <taxon>Dictyobacteraceae</taxon>
        <taxon>Dictyobacter</taxon>
    </lineage>
</organism>
<feature type="domain" description="Saccharopine dehydrogenase NADP binding" evidence="1">
    <location>
        <begin position="3"/>
        <end position="125"/>
    </location>
</feature>
<evidence type="ECO:0000313" key="3">
    <source>
        <dbReference type="EMBL" id="GCE22328.1"/>
    </source>
</evidence>
<dbReference type="InterPro" id="IPR005097">
    <property type="entry name" value="Sacchrp_dh_NADP-bd"/>
</dbReference>
<dbReference type="Gene3D" id="3.30.360.10">
    <property type="entry name" value="Dihydrodipicolinate Reductase, domain 2"/>
    <property type="match status" value="1"/>
</dbReference>
<dbReference type="Proteomes" id="UP000287188">
    <property type="component" value="Unassembled WGS sequence"/>
</dbReference>
<dbReference type="PANTHER" id="PTHR43796">
    <property type="entry name" value="CARBOXYNORSPERMIDINE SYNTHASE"/>
    <property type="match status" value="1"/>
</dbReference>
<dbReference type="EMBL" id="BIFS01000002">
    <property type="protein sequence ID" value="GCE22328.1"/>
    <property type="molecule type" value="Genomic_DNA"/>
</dbReference>
<dbReference type="InterPro" id="IPR036291">
    <property type="entry name" value="NAD(P)-bd_dom_sf"/>
</dbReference>
<protein>
    <submittedName>
        <fullName evidence="3">Putative saccharopine dehydrogenase</fullName>
    </submittedName>
</protein>
<dbReference type="InterPro" id="IPR032095">
    <property type="entry name" value="Sacchrp_dh-like_C"/>
</dbReference>
<dbReference type="PANTHER" id="PTHR43796:SF2">
    <property type="entry name" value="CARBOXYNORSPERMIDINE SYNTHASE"/>
    <property type="match status" value="1"/>
</dbReference>
<evidence type="ECO:0000313" key="4">
    <source>
        <dbReference type="Proteomes" id="UP000287188"/>
    </source>
</evidence>
<proteinExistence type="predicted"/>
<name>A0A402AT89_9CHLR</name>
<dbReference type="SUPFAM" id="SSF51735">
    <property type="entry name" value="NAD(P)-binding Rossmann-fold domains"/>
    <property type="match status" value="1"/>
</dbReference>
<dbReference type="AlphaFoldDB" id="A0A402AT89"/>
<dbReference type="RefSeq" id="WP_126555018.1">
    <property type="nucleotide sequence ID" value="NZ_BIFS01000002.1"/>
</dbReference>
<comment type="caution">
    <text evidence="3">The sequence shown here is derived from an EMBL/GenBank/DDBJ whole genome shotgun (WGS) entry which is preliminary data.</text>
</comment>
<dbReference type="Gene3D" id="3.40.50.720">
    <property type="entry name" value="NAD(P)-binding Rossmann-like Domain"/>
    <property type="match status" value="2"/>
</dbReference>
<feature type="domain" description="Saccharopine dehydrogenase-like C-terminal" evidence="2">
    <location>
        <begin position="129"/>
        <end position="375"/>
    </location>
</feature>
<keyword evidence="4" id="KW-1185">Reference proteome</keyword>
<evidence type="ECO:0000259" key="1">
    <source>
        <dbReference type="Pfam" id="PF03435"/>
    </source>
</evidence>
<reference evidence="4" key="1">
    <citation type="submission" date="2018-12" db="EMBL/GenBank/DDBJ databases">
        <title>Tengunoibacter tsumagoiensis gen. nov., sp. nov., Dictyobacter kobayashii sp. nov., D. alpinus sp. nov., and D. joshuensis sp. nov. and description of Dictyobacteraceae fam. nov. within the order Ktedonobacterales isolated from Tengu-no-mugimeshi.</title>
        <authorList>
            <person name="Wang C.M."/>
            <person name="Zheng Y."/>
            <person name="Sakai Y."/>
            <person name="Toyoda A."/>
            <person name="Minakuchi Y."/>
            <person name="Abe K."/>
            <person name="Yokota A."/>
            <person name="Yabe S."/>
        </authorList>
    </citation>
    <scope>NUCLEOTIDE SEQUENCE [LARGE SCALE GENOMIC DNA]</scope>
    <source>
        <strain evidence="4">Uno11</strain>
    </source>
</reference>
<evidence type="ECO:0000259" key="2">
    <source>
        <dbReference type="Pfam" id="PF16653"/>
    </source>
</evidence>
<gene>
    <name evidence="3" type="ORF">KDK_61280</name>
</gene>
<sequence length="387" mass="41805">MRIIVLGGAGAMGRITVRALTEYPDIEQIIIADYDEARARKLASSLEATRVVARQVDVTNETQLRSLLQGCTVALNAADYRFNTLVMQACLAERIHYADLGGLFHVSRQQLDLHSAAQQAGITAILGIGGTPGITNLLARAAVDQLDQVDSIKVQLGCSDQTPSNAALVAPYSIRTILDEFTKEPQVYQDGAWIAQRPLSGQEILDFPPPVGKATAIYSLHSECATFPLSFREKGLRHVSFKIAFPGDFVSKLTFLVELGFGKAEPIKVQGVQVSPREVLARLLELEPAEEVEPQDCDVLRVVVTGRQDNQPVQITNQVVALPYTPWSISAGALDTGVPLAIAGHMLGQGTISSHGAFGPEVCIPVAPFFAELAHYNLHMTSQSTKL</sequence>